<evidence type="ECO:0000313" key="2">
    <source>
        <dbReference type="EMBL" id="RHA52967.1"/>
    </source>
</evidence>
<reference evidence="4 5" key="1">
    <citation type="submission" date="2018-08" db="EMBL/GenBank/DDBJ databases">
        <title>A genome reference for cultivated species of the human gut microbiota.</title>
        <authorList>
            <person name="Zou Y."/>
            <person name="Xue W."/>
            <person name="Luo G."/>
        </authorList>
    </citation>
    <scope>NUCLEOTIDE SEQUENCE [LARGE SCALE GENOMIC DNA]</scope>
    <source>
        <strain evidence="3 5">AM23-22</strain>
        <strain evidence="2 4">AM43-2</strain>
    </source>
</reference>
<dbReference type="Proteomes" id="UP000286186">
    <property type="component" value="Unassembled WGS sequence"/>
</dbReference>
<dbReference type="Proteomes" id="UP000284598">
    <property type="component" value="Unassembled WGS sequence"/>
</dbReference>
<proteinExistence type="predicted"/>
<dbReference type="InterPro" id="IPR011009">
    <property type="entry name" value="Kinase-like_dom_sf"/>
</dbReference>
<dbReference type="EMBL" id="QRHR01000012">
    <property type="protein sequence ID" value="RHF87193.1"/>
    <property type="molecule type" value="Genomic_DNA"/>
</dbReference>
<name>A0A414R2C3_9FIRM</name>
<dbReference type="Gene3D" id="1.10.510.10">
    <property type="entry name" value="Transferase(Phosphotransferase) domain 1"/>
    <property type="match status" value="1"/>
</dbReference>
<protein>
    <recommendedName>
        <fullName evidence="1">Protein kinase domain-containing protein</fullName>
    </recommendedName>
</protein>
<evidence type="ECO:0000313" key="5">
    <source>
        <dbReference type="Proteomes" id="UP000286186"/>
    </source>
</evidence>
<evidence type="ECO:0000313" key="3">
    <source>
        <dbReference type="EMBL" id="RHF87193.1"/>
    </source>
</evidence>
<dbReference type="PROSITE" id="PS50011">
    <property type="entry name" value="PROTEIN_KINASE_DOM"/>
    <property type="match status" value="1"/>
</dbReference>
<dbReference type="SUPFAM" id="SSF56112">
    <property type="entry name" value="Protein kinase-like (PK-like)"/>
    <property type="match status" value="1"/>
</dbReference>
<evidence type="ECO:0000313" key="4">
    <source>
        <dbReference type="Proteomes" id="UP000284598"/>
    </source>
</evidence>
<feature type="domain" description="Protein kinase" evidence="1">
    <location>
        <begin position="29"/>
        <end position="296"/>
    </location>
</feature>
<dbReference type="GO" id="GO:0005524">
    <property type="term" value="F:ATP binding"/>
    <property type="evidence" value="ECO:0007669"/>
    <property type="project" value="InterPro"/>
</dbReference>
<evidence type="ECO:0000259" key="1">
    <source>
        <dbReference type="PROSITE" id="PS50011"/>
    </source>
</evidence>
<dbReference type="EMBL" id="QSFO01000012">
    <property type="protein sequence ID" value="RHA52967.1"/>
    <property type="molecule type" value="Genomic_DNA"/>
</dbReference>
<comment type="caution">
    <text evidence="3">The sequence shown here is derived from an EMBL/GenBank/DDBJ whole genome shotgun (WGS) entry which is preliminary data.</text>
</comment>
<sequence length="302" mass="35298">MIINKLDSIEFRLKELHDFTWLKKYGTAFWVVDETGSGCICIGMEDAERKYFCKIAGVNTVEAEVSPEESVKILKEAVHLYYDLAHPNLTKIIEEYDYNQFYVVVFEWADGECLFDHWNFETYQRDIGIKNPKEKFKELPVSKKLKAIEVLNSFLQNVNQKGYVAVDFYDGSIMYDFSTDVTTICDIDLFKKAPVINDKGVDWFGTKRLKAPEEYIEGCAIDEQTNIFTLGALIFEFFGRFSDEEIHQRYCNNQFIPCTLPNWQLSEESYQVATKAVSLNKSERYLTFAEFWYEWKAANSNF</sequence>
<accession>A0A414R2C3</accession>
<organism evidence="3 5">
    <name type="scientific">Eubacterium ventriosum</name>
    <dbReference type="NCBI Taxonomy" id="39496"/>
    <lineage>
        <taxon>Bacteria</taxon>
        <taxon>Bacillati</taxon>
        <taxon>Bacillota</taxon>
        <taxon>Clostridia</taxon>
        <taxon>Eubacteriales</taxon>
        <taxon>Eubacteriaceae</taxon>
        <taxon>Eubacterium</taxon>
    </lineage>
</organism>
<gene>
    <name evidence="3" type="ORF">DW652_10670</name>
    <name evidence="2" type="ORF">DW929_10165</name>
</gene>
<dbReference type="AlphaFoldDB" id="A0A414R2C3"/>
<dbReference type="GO" id="GO:0004672">
    <property type="term" value="F:protein kinase activity"/>
    <property type="evidence" value="ECO:0007669"/>
    <property type="project" value="InterPro"/>
</dbReference>
<dbReference type="InterPro" id="IPR000719">
    <property type="entry name" value="Prot_kinase_dom"/>
</dbReference>
<dbReference type="RefSeq" id="WP_118025651.1">
    <property type="nucleotide sequence ID" value="NZ_QRHR01000012.1"/>
</dbReference>